<evidence type="ECO:0000256" key="1">
    <source>
        <dbReference type="ARBA" id="ARBA00004184"/>
    </source>
</evidence>
<proteinExistence type="predicted"/>
<name>A0A8J5CY90_CHIOP</name>
<accession>A0A8J5CY90</accession>
<feature type="region of interest" description="Disordered" evidence="2">
    <location>
        <begin position="47"/>
        <end position="126"/>
    </location>
</feature>
<feature type="region of interest" description="Disordered" evidence="2">
    <location>
        <begin position="138"/>
        <end position="157"/>
    </location>
</feature>
<protein>
    <submittedName>
        <fullName evidence="3">GRIP and coiled-coil domain-containing protein 1</fullName>
    </submittedName>
</protein>
<organism evidence="3 4">
    <name type="scientific">Chionoecetes opilio</name>
    <name type="common">Atlantic snow crab</name>
    <name type="synonym">Cancer opilio</name>
    <dbReference type="NCBI Taxonomy" id="41210"/>
    <lineage>
        <taxon>Eukaryota</taxon>
        <taxon>Metazoa</taxon>
        <taxon>Ecdysozoa</taxon>
        <taxon>Arthropoda</taxon>
        <taxon>Crustacea</taxon>
        <taxon>Multicrustacea</taxon>
        <taxon>Malacostraca</taxon>
        <taxon>Eumalacostraca</taxon>
        <taxon>Eucarida</taxon>
        <taxon>Decapoda</taxon>
        <taxon>Pleocyemata</taxon>
        <taxon>Brachyura</taxon>
        <taxon>Eubrachyura</taxon>
        <taxon>Majoidea</taxon>
        <taxon>Majidae</taxon>
        <taxon>Chionoecetes</taxon>
    </lineage>
</organism>
<feature type="compositionally biased region" description="Basic and acidic residues" evidence="2">
    <location>
        <begin position="113"/>
        <end position="126"/>
    </location>
</feature>
<keyword evidence="4" id="KW-1185">Reference proteome</keyword>
<dbReference type="EMBL" id="JACEEZ010009269">
    <property type="protein sequence ID" value="KAG0722612.1"/>
    <property type="molecule type" value="Genomic_DNA"/>
</dbReference>
<dbReference type="Proteomes" id="UP000770661">
    <property type="component" value="Unassembled WGS sequence"/>
</dbReference>
<evidence type="ECO:0000313" key="4">
    <source>
        <dbReference type="Proteomes" id="UP000770661"/>
    </source>
</evidence>
<dbReference type="PANTHER" id="PTHR23157">
    <property type="entry name" value="GRIP AND COILED-COIL DOMAIN-CONTAINING PROTEIN 1"/>
    <property type="match status" value="1"/>
</dbReference>
<reference evidence="3" key="1">
    <citation type="submission" date="2020-07" db="EMBL/GenBank/DDBJ databases">
        <title>The High-quality genome of the commercially important snow crab, Chionoecetes opilio.</title>
        <authorList>
            <person name="Jeong J.-H."/>
            <person name="Ryu S."/>
        </authorList>
    </citation>
    <scope>NUCLEOTIDE SEQUENCE</scope>
    <source>
        <strain evidence="3">MADBK_172401_WGS</strain>
        <tissue evidence="3">Digestive gland</tissue>
    </source>
</reference>
<dbReference type="AlphaFoldDB" id="A0A8J5CY90"/>
<comment type="caution">
    <text evidence="3">The sequence shown here is derived from an EMBL/GenBank/DDBJ whole genome shotgun (WGS) entry which is preliminary data.</text>
</comment>
<dbReference type="OrthoDB" id="9898580at2759"/>
<gene>
    <name evidence="3" type="primary">Gcc1</name>
    <name evidence="3" type="ORF">GWK47_044180</name>
</gene>
<dbReference type="PANTHER" id="PTHR23157:SF25">
    <property type="entry name" value="GRIP AND COILED-COIL DOMAIN-CONTAINING PROTEIN 1"/>
    <property type="match status" value="1"/>
</dbReference>
<comment type="subcellular location">
    <subcellularLocation>
        <location evidence="1">Endomembrane system</location>
        <topology evidence="1">Peripheral membrane protein</topology>
    </subcellularLocation>
</comment>
<sequence length="214" mass="23120">MASKRELLATVEKQKDHIAKYEAKLKDVVRAYKGLLKEKEALEATLSALAEKPSAPPGNDDPPGRQTPGAEGQGEAAATDSKDGSTEGPSPEDPEDLRKKVAALTSALNTVSSEKKRVETSFQNDKKRLLAEKEKLEKSLQEAESAKTSGETSYEEKMKDLRSRLIISQHERDQDSQNSAVMLSCKGAWLCACCLGMGLPPTAQHSTQPAGLPT</sequence>
<evidence type="ECO:0000313" key="3">
    <source>
        <dbReference type="EMBL" id="KAG0722612.1"/>
    </source>
</evidence>
<evidence type="ECO:0000256" key="2">
    <source>
        <dbReference type="SAM" id="MobiDB-lite"/>
    </source>
</evidence>
<dbReference type="GO" id="GO:0005794">
    <property type="term" value="C:Golgi apparatus"/>
    <property type="evidence" value="ECO:0007669"/>
    <property type="project" value="TreeGrafter"/>
</dbReference>
<dbReference type="InterPro" id="IPR051952">
    <property type="entry name" value="Golgi-autophagy_related"/>
</dbReference>